<evidence type="ECO:0000313" key="2">
    <source>
        <dbReference type="EMBL" id="WVZ52795.1"/>
    </source>
</evidence>
<dbReference type="Proteomes" id="UP001341281">
    <property type="component" value="Chromosome 01"/>
</dbReference>
<accession>A0AAQ3PJM6</accession>
<dbReference type="AlphaFoldDB" id="A0AAQ3PJM6"/>
<feature type="compositionally biased region" description="Basic and acidic residues" evidence="1">
    <location>
        <begin position="35"/>
        <end position="45"/>
    </location>
</feature>
<keyword evidence="3" id="KW-1185">Reference proteome</keyword>
<evidence type="ECO:0000256" key="1">
    <source>
        <dbReference type="SAM" id="MobiDB-lite"/>
    </source>
</evidence>
<organism evidence="2 3">
    <name type="scientific">Paspalum notatum var. saurae</name>
    <dbReference type="NCBI Taxonomy" id="547442"/>
    <lineage>
        <taxon>Eukaryota</taxon>
        <taxon>Viridiplantae</taxon>
        <taxon>Streptophyta</taxon>
        <taxon>Embryophyta</taxon>
        <taxon>Tracheophyta</taxon>
        <taxon>Spermatophyta</taxon>
        <taxon>Magnoliopsida</taxon>
        <taxon>Liliopsida</taxon>
        <taxon>Poales</taxon>
        <taxon>Poaceae</taxon>
        <taxon>PACMAD clade</taxon>
        <taxon>Panicoideae</taxon>
        <taxon>Andropogonodae</taxon>
        <taxon>Paspaleae</taxon>
        <taxon>Paspalinae</taxon>
        <taxon>Paspalum</taxon>
    </lineage>
</organism>
<reference evidence="2 3" key="1">
    <citation type="submission" date="2024-02" db="EMBL/GenBank/DDBJ databases">
        <title>High-quality chromosome-scale genome assembly of Pensacola bahiagrass (Paspalum notatum Flugge var. saurae).</title>
        <authorList>
            <person name="Vega J.M."/>
            <person name="Podio M."/>
            <person name="Orjuela J."/>
            <person name="Siena L.A."/>
            <person name="Pessino S.C."/>
            <person name="Combes M.C."/>
            <person name="Mariac C."/>
            <person name="Albertini E."/>
            <person name="Pupilli F."/>
            <person name="Ortiz J.P.A."/>
            <person name="Leblanc O."/>
        </authorList>
    </citation>
    <scope>NUCLEOTIDE SEQUENCE [LARGE SCALE GENOMIC DNA]</scope>
    <source>
        <strain evidence="2">R1</strain>
        <tissue evidence="2">Leaf</tissue>
    </source>
</reference>
<gene>
    <name evidence="2" type="ORF">U9M48_003817</name>
</gene>
<feature type="compositionally biased region" description="Acidic residues" evidence="1">
    <location>
        <begin position="21"/>
        <end position="34"/>
    </location>
</feature>
<dbReference type="EMBL" id="CP144745">
    <property type="protein sequence ID" value="WVZ52795.1"/>
    <property type="molecule type" value="Genomic_DNA"/>
</dbReference>
<name>A0AAQ3PJM6_PASNO</name>
<evidence type="ECO:0000313" key="3">
    <source>
        <dbReference type="Proteomes" id="UP001341281"/>
    </source>
</evidence>
<feature type="region of interest" description="Disordered" evidence="1">
    <location>
        <begin position="1"/>
        <end position="78"/>
    </location>
</feature>
<sequence>MYKRQTPDAKLQRRAGKTDHDADDDAPSTTTPDEEGTRDRDAKPELRRRRRRANGGLLRKTDDAAEPGRVLRPRRLLSPPTWSASTAFAILYRDPDKLDAEEKPAGNVDIEQDASDAAERTASPSCVLFSDDRHCHAYTIDSR</sequence>
<feature type="compositionally biased region" description="Basic and acidic residues" evidence="1">
    <location>
        <begin position="1"/>
        <end position="20"/>
    </location>
</feature>
<proteinExistence type="predicted"/>
<protein>
    <submittedName>
        <fullName evidence="2">Uncharacterized protein</fullName>
    </submittedName>
</protein>